<organism evidence="1 2">
    <name type="scientific">Lysinibacillus fusiformis</name>
    <dbReference type="NCBI Taxonomy" id="28031"/>
    <lineage>
        <taxon>Bacteria</taxon>
        <taxon>Bacillati</taxon>
        <taxon>Bacillota</taxon>
        <taxon>Bacilli</taxon>
        <taxon>Bacillales</taxon>
        <taxon>Bacillaceae</taxon>
        <taxon>Lysinibacillus</taxon>
    </lineage>
</organism>
<dbReference type="Proteomes" id="UP000199410">
    <property type="component" value="Unassembled WGS sequence"/>
</dbReference>
<comment type="caution">
    <text evidence="1">The sequence shown here is derived from an EMBL/GenBank/DDBJ whole genome shotgun (WGS) entry which is preliminary data.</text>
</comment>
<proteinExistence type="predicted"/>
<evidence type="ECO:0000313" key="2">
    <source>
        <dbReference type="Proteomes" id="UP000199410"/>
    </source>
</evidence>
<accession>A0A1H9SF11</accession>
<reference evidence="1 2" key="1">
    <citation type="submission" date="2016-10" db="EMBL/GenBank/DDBJ databases">
        <authorList>
            <person name="Varghese N."/>
            <person name="Submissions S."/>
        </authorList>
    </citation>
    <scope>NUCLEOTIDE SEQUENCE [LARGE SCALE GENOMIC DNA]</scope>
    <source>
        <strain evidence="1 2">TC-13</strain>
    </source>
</reference>
<name>A0A1H9SF11_9BACI</name>
<sequence length="578" mass="67634">MYNLDLKQLPERMVIKKEWLPLALYHEAKSTFAHYEATIKWQKDAEMMAMDIRYVPSESFQALYQCVYETLLQGRPATKALLRDAFINYIDSIMYEVQPYLEKESQAEEKSPEEIQEPQEDIQLTFDVIEDAIEQERIFASMNTDYLFMRNTISQKKFVETAKGTYTSEIVDTRGDLRGLAELRKDTIEMPDPEQAELWLNLVESTLNAFDELTADLLDIISHMWLLQYKDEDGYIEFHSDEVLKLRHDGAEDKLIIRERDRFKIMKRVAALSSIWISMRDNNVRVVNKDKISAEDDYDFTTFHRMFDINSVKIAYDKTTGEPKGIYALKIKPAPILRKYFDNSLQTFVSLDLKVIRYSYHNQKELKRLGRYLSYQWKIRTLSRNLKQPFKIKTLIDTLDFPSSYNGVIVREKLEKVLDDLKADGIVDKWYYSEPVDESRVGKRDWVKKYWGELSLIIMPPQETITENRKKIGQMNLVIEAQQNLKKESITEGIHSTTQSKKTVETPRGPLTPQAISEIMELEKLSVRAAAAEIGIAHSTLLRYLNNEMKRYNKNSMTRLAAWYEAHINKTKGESSFE</sequence>
<protein>
    <submittedName>
        <fullName evidence="1">Uncharacterized protein</fullName>
    </submittedName>
</protein>
<evidence type="ECO:0000313" key="1">
    <source>
        <dbReference type="EMBL" id="SER83616.1"/>
    </source>
</evidence>
<dbReference type="AlphaFoldDB" id="A0A1H9SF11"/>
<gene>
    <name evidence="1" type="ORF">SAMN02787113_04706</name>
</gene>
<dbReference type="EMBL" id="FOEL01000028">
    <property type="protein sequence ID" value="SER83616.1"/>
    <property type="molecule type" value="Genomic_DNA"/>
</dbReference>